<proteinExistence type="predicted"/>
<feature type="compositionally biased region" description="Basic residues" evidence="1">
    <location>
        <begin position="17"/>
        <end position="29"/>
    </location>
</feature>
<feature type="compositionally biased region" description="Basic and acidic residues" evidence="1">
    <location>
        <begin position="1"/>
        <end position="16"/>
    </location>
</feature>
<sequence length="29" mass="3597">MVKEPIQSEREKEKKSERKKGLKLQKRER</sequence>
<evidence type="ECO:0000313" key="2">
    <source>
        <dbReference type="EMBL" id="JAH23546.1"/>
    </source>
</evidence>
<reference evidence="2" key="1">
    <citation type="submission" date="2014-11" db="EMBL/GenBank/DDBJ databases">
        <authorList>
            <person name="Amaro Gonzalez C."/>
        </authorList>
    </citation>
    <scope>NUCLEOTIDE SEQUENCE</scope>
</reference>
<reference evidence="2" key="2">
    <citation type="journal article" date="2015" name="Fish Shellfish Immunol.">
        <title>Early steps in the European eel (Anguilla anguilla)-Vibrio vulnificus interaction in the gills: Role of the RtxA13 toxin.</title>
        <authorList>
            <person name="Callol A."/>
            <person name="Pajuelo D."/>
            <person name="Ebbesson L."/>
            <person name="Teles M."/>
            <person name="MacKenzie S."/>
            <person name="Amaro C."/>
        </authorList>
    </citation>
    <scope>NUCLEOTIDE SEQUENCE</scope>
</reference>
<dbReference type="AlphaFoldDB" id="A0A0E9R306"/>
<evidence type="ECO:0000256" key="1">
    <source>
        <dbReference type="SAM" id="MobiDB-lite"/>
    </source>
</evidence>
<feature type="region of interest" description="Disordered" evidence="1">
    <location>
        <begin position="1"/>
        <end position="29"/>
    </location>
</feature>
<name>A0A0E9R306_ANGAN</name>
<dbReference type="EMBL" id="GBXM01085031">
    <property type="protein sequence ID" value="JAH23546.1"/>
    <property type="molecule type" value="Transcribed_RNA"/>
</dbReference>
<organism evidence="2">
    <name type="scientific">Anguilla anguilla</name>
    <name type="common">European freshwater eel</name>
    <name type="synonym">Muraena anguilla</name>
    <dbReference type="NCBI Taxonomy" id="7936"/>
    <lineage>
        <taxon>Eukaryota</taxon>
        <taxon>Metazoa</taxon>
        <taxon>Chordata</taxon>
        <taxon>Craniata</taxon>
        <taxon>Vertebrata</taxon>
        <taxon>Euteleostomi</taxon>
        <taxon>Actinopterygii</taxon>
        <taxon>Neopterygii</taxon>
        <taxon>Teleostei</taxon>
        <taxon>Anguilliformes</taxon>
        <taxon>Anguillidae</taxon>
        <taxon>Anguilla</taxon>
    </lineage>
</organism>
<protein>
    <submittedName>
        <fullName evidence="2">Uncharacterized protein</fullName>
    </submittedName>
</protein>
<accession>A0A0E9R306</accession>